<sequence length="74" mass="8060">MKRTGWVARGGGCHRHRASKAQSTGEHQRRQQQMAGHATKTWSARRCSANRKKGGSRPGTLASSQGIPPRNPKA</sequence>
<evidence type="ECO:0000313" key="3">
    <source>
        <dbReference type="Proteomes" id="UP000031599"/>
    </source>
</evidence>
<evidence type="ECO:0000313" key="2">
    <source>
        <dbReference type="EMBL" id="KIG17014.1"/>
    </source>
</evidence>
<accession>A0A0C1ZHB9</accession>
<name>A0A0C1ZHB9_9BACT</name>
<feature type="region of interest" description="Disordered" evidence="1">
    <location>
        <begin position="1"/>
        <end position="74"/>
    </location>
</feature>
<dbReference type="Proteomes" id="UP000031599">
    <property type="component" value="Unassembled WGS sequence"/>
</dbReference>
<protein>
    <submittedName>
        <fullName evidence="2">Uncharacterized protein</fullName>
    </submittedName>
</protein>
<organism evidence="2 3">
    <name type="scientific">Enhygromyxa salina</name>
    <dbReference type="NCBI Taxonomy" id="215803"/>
    <lineage>
        <taxon>Bacteria</taxon>
        <taxon>Pseudomonadati</taxon>
        <taxon>Myxococcota</taxon>
        <taxon>Polyangia</taxon>
        <taxon>Nannocystales</taxon>
        <taxon>Nannocystaceae</taxon>
        <taxon>Enhygromyxa</taxon>
    </lineage>
</organism>
<dbReference type="EMBL" id="JMCC02000029">
    <property type="protein sequence ID" value="KIG17014.1"/>
    <property type="molecule type" value="Genomic_DNA"/>
</dbReference>
<gene>
    <name evidence="2" type="ORF">DB30_03611</name>
</gene>
<proteinExistence type="predicted"/>
<comment type="caution">
    <text evidence="2">The sequence shown here is derived from an EMBL/GenBank/DDBJ whole genome shotgun (WGS) entry which is preliminary data.</text>
</comment>
<evidence type="ECO:0000256" key="1">
    <source>
        <dbReference type="SAM" id="MobiDB-lite"/>
    </source>
</evidence>
<dbReference type="AlphaFoldDB" id="A0A0C1ZHB9"/>
<reference evidence="2 3" key="1">
    <citation type="submission" date="2014-12" db="EMBL/GenBank/DDBJ databases">
        <title>Genome assembly of Enhygromyxa salina DSM 15201.</title>
        <authorList>
            <person name="Sharma G."/>
            <person name="Subramanian S."/>
        </authorList>
    </citation>
    <scope>NUCLEOTIDE SEQUENCE [LARGE SCALE GENOMIC DNA]</scope>
    <source>
        <strain evidence="2 3">DSM 15201</strain>
    </source>
</reference>